<feature type="compositionally biased region" description="Low complexity" evidence="1">
    <location>
        <begin position="126"/>
        <end position="147"/>
    </location>
</feature>
<proteinExistence type="predicted"/>
<feature type="region of interest" description="Disordered" evidence="1">
    <location>
        <begin position="254"/>
        <end position="371"/>
    </location>
</feature>
<feature type="compositionally biased region" description="Pro residues" evidence="1">
    <location>
        <begin position="192"/>
        <end position="201"/>
    </location>
</feature>
<keyword evidence="3" id="KW-1185">Reference proteome</keyword>
<feature type="compositionally biased region" description="Polar residues" evidence="1">
    <location>
        <begin position="171"/>
        <end position="185"/>
    </location>
</feature>
<reference evidence="2" key="1">
    <citation type="submission" date="2020-05" db="EMBL/GenBank/DDBJ databases">
        <title>Mycena genomes resolve the evolution of fungal bioluminescence.</title>
        <authorList>
            <person name="Tsai I.J."/>
        </authorList>
    </citation>
    <scope>NUCLEOTIDE SEQUENCE</scope>
    <source>
        <strain evidence="2">171206Taipei</strain>
    </source>
</reference>
<gene>
    <name evidence="2" type="ORF">MIND_00637900</name>
</gene>
<comment type="caution">
    <text evidence="2">The sequence shown here is derived from an EMBL/GenBank/DDBJ whole genome shotgun (WGS) entry which is preliminary data.</text>
</comment>
<dbReference type="AlphaFoldDB" id="A0A8H6W3B4"/>
<dbReference type="EMBL" id="JACAZF010000005">
    <property type="protein sequence ID" value="KAF7304064.1"/>
    <property type="molecule type" value="Genomic_DNA"/>
</dbReference>
<feature type="region of interest" description="Disordered" evidence="1">
    <location>
        <begin position="68"/>
        <end position="207"/>
    </location>
</feature>
<feature type="compositionally biased region" description="Low complexity" evidence="1">
    <location>
        <begin position="90"/>
        <end position="101"/>
    </location>
</feature>
<sequence length="394" mass="41455">MDTPTRPRINCPESSAREALESPGPKVPGAFPLDAEGAGGMSKTRYNDDFPIDEASISARLFAVGLDGHGTGDLDSCADNASDVESSVTPPALEAPNPNAASVESTMSLFLVAPNNTPATSSMGEPSDSTSPSRQPTSSSLAPSELSSDTDSQSMKQPAELGYSPLGSPPSIHSTNNDQPPITNESIHDGQAPPPFTPIPPVTHAGAYFPVKMDEGVTMSPENELERSSGTLWMHAREKEFVLDGDKQEVKEENVVAQIPTKPAKFRRGSVRFDTSSLDDSADGEAKDKSTAKSHSHRSSADLGQAIDLEQPKTPLTPVPVPVIAEEHPIKPSAEKTAFDSASTSISAEELDGKHGSERNRDGFLGGKGSRLVQKVKEKMHLSTGGGHVAANDG</sequence>
<dbReference type="RefSeq" id="XP_037221036.1">
    <property type="nucleotide sequence ID" value="XM_037363115.1"/>
</dbReference>
<feature type="compositionally biased region" description="Polar residues" evidence="1">
    <location>
        <begin position="102"/>
        <end position="124"/>
    </location>
</feature>
<dbReference type="Proteomes" id="UP000636479">
    <property type="component" value="Unassembled WGS sequence"/>
</dbReference>
<evidence type="ECO:0000313" key="3">
    <source>
        <dbReference type="Proteomes" id="UP000636479"/>
    </source>
</evidence>
<organism evidence="2 3">
    <name type="scientific">Mycena indigotica</name>
    <dbReference type="NCBI Taxonomy" id="2126181"/>
    <lineage>
        <taxon>Eukaryota</taxon>
        <taxon>Fungi</taxon>
        <taxon>Dikarya</taxon>
        <taxon>Basidiomycota</taxon>
        <taxon>Agaricomycotina</taxon>
        <taxon>Agaricomycetes</taxon>
        <taxon>Agaricomycetidae</taxon>
        <taxon>Agaricales</taxon>
        <taxon>Marasmiineae</taxon>
        <taxon>Mycenaceae</taxon>
        <taxon>Mycena</taxon>
    </lineage>
</organism>
<evidence type="ECO:0000256" key="1">
    <source>
        <dbReference type="SAM" id="MobiDB-lite"/>
    </source>
</evidence>
<name>A0A8H6W3B4_9AGAR</name>
<feature type="compositionally biased region" description="Basic and acidic residues" evidence="1">
    <location>
        <begin position="351"/>
        <end position="362"/>
    </location>
</feature>
<dbReference type="GeneID" id="59345631"/>
<feature type="compositionally biased region" description="Basic and acidic residues" evidence="1">
    <location>
        <begin position="325"/>
        <end position="338"/>
    </location>
</feature>
<evidence type="ECO:0000313" key="2">
    <source>
        <dbReference type="EMBL" id="KAF7304064.1"/>
    </source>
</evidence>
<accession>A0A8H6W3B4</accession>
<feature type="region of interest" description="Disordered" evidence="1">
    <location>
        <begin position="1"/>
        <end position="42"/>
    </location>
</feature>
<protein>
    <submittedName>
        <fullName evidence="2">Uncharacterized protein</fullName>
    </submittedName>
</protein>